<evidence type="ECO:0000313" key="2">
    <source>
        <dbReference type="Proteomes" id="UP000095347"/>
    </source>
</evidence>
<keyword evidence="2" id="KW-1185">Reference proteome</keyword>
<dbReference type="STRING" id="28181.BEN30_03365"/>
<dbReference type="Proteomes" id="UP000095347">
    <property type="component" value="Unassembled WGS sequence"/>
</dbReference>
<comment type="caution">
    <text evidence="1">The sequence shown here is derived from an EMBL/GenBank/DDBJ whole genome shotgun (WGS) entry which is preliminary data.</text>
</comment>
<gene>
    <name evidence="1" type="ORF">BEN30_03365</name>
</gene>
<name>A0A1E5QB25_9PROT</name>
<sequence length="235" mass="25469">MTTNMLNAETLLNDEDIGQYLLDNPGFFSRNPEILVNMQGPTTAPRADGAIDFQSAMVDRLRDEIQNLTACTQDVIETSRSNMTYLTRTHAAVLALLSAQDAAHMARIITEDLPLLLDVDVVAFGFEQHIKAEAALRLPGVRMLPMNFLDAHIGEGGDVALVRDMLDDGTIFGEDCTAVRSAALARLRPSAYTAGGVIALGSYMSGAFHAGQGTDLLNFLARVSEKLFQKWLAPA</sequence>
<dbReference type="OrthoDB" id="7200179at2"/>
<organism evidence="1 2">
    <name type="scientific">Magnetovibrio blakemorei</name>
    <dbReference type="NCBI Taxonomy" id="28181"/>
    <lineage>
        <taxon>Bacteria</taxon>
        <taxon>Pseudomonadati</taxon>
        <taxon>Pseudomonadota</taxon>
        <taxon>Alphaproteobacteria</taxon>
        <taxon>Rhodospirillales</taxon>
        <taxon>Magnetovibrionaceae</taxon>
        <taxon>Magnetovibrio</taxon>
    </lineage>
</organism>
<dbReference type="Gene3D" id="3.30.450.40">
    <property type="match status" value="1"/>
</dbReference>
<proteinExistence type="predicted"/>
<dbReference type="PANTHER" id="PTHR38765:SF1">
    <property type="entry name" value="DUF484 DOMAIN-CONTAINING PROTEIN"/>
    <property type="match status" value="1"/>
</dbReference>
<dbReference type="InterPro" id="IPR029016">
    <property type="entry name" value="GAF-like_dom_sf"/>
</dbReference>
<dbReference type="PANTHER" id="PTHR38765">
    <property type="entry name" value="DUF484 DOMAIN-CONTAINING PROTEIN"/>
    <property type="match status" value="1"/>
</dbReference>
<evidence type="ECO:0008006" key="3">
    <source>
        <dbReference type="Google" id="ProtNLM"/>
    </source>
</evidence>
<evidence type="ECO:0000313" key="1">
    <source>
        <dbReference type="EMBL" id="OEJ69154.1"/>
    </source>
</evidence>
<accession>A0A1E5QB25</accession>
<dbReference type="Pfam" id="PF04340">
    <property type="entry name" value="DUF484"/>
    <property type="match status" value="1"/>
</dbReference>
<dbReference type="RefSeq" id="WP_069956618.1">
    <property type="nucleotide sequence ID" value="NZ_MCGG01000008.1"/>
</dbReference>
<protein>
    <recommendedName>
        <fullName evidence="3">DUF484 domain-containing protein</fullName>
    </recommendedName>
</protein>
<dbReference type="EMBL" id="MCGG01000008">
    <property type="protein sequence ID" value="OEJ69154.1"/>
    <property type="molecule type" value="Genomic_DNA"/>
</dbReference>
<dbReference type="AlphaFoldDB" id="A0A1E5QB25"/>
<dbReference type="InterPro" id="IPR007435">
    <property type="entry name" value="DUF484"/>
</dbReference>
<reference evidence="2" key="1">
    <citation type="submission" date="2016-07" db="EMBL/GenBank/DDBJ databases">
        <authorList>
            <person name="Florea S."/>
            <person name="Webb J.S."/>
            <person name="Jaromczyk J."/>
            <person name="Schardl C.L."/>
        </authorList>
    </citation>
    <scope>NUCLEOTIDE SEQUENCE [LARGE SCALE GENOMIC DNA]</scope>
    <source>
        <strain evidence="2">MV-1</strain>
    </source>
</reference>